<dbReference type="InterPro" id="IPR000772">
    <property type="entry name" value="Ricin_B_lectin"/>
</dbReference>
<dbReference type="Proteomes" id="UP000657918">
    <property type="component" value="Unassembled WGS sequence"/>
</dbReference>
<comment type="caution">
    <text evidence="4">The sequence shown here is derived from an EMBL/GenBank/DDBJ whole genome shotgun (WGS) entry which is preliminary data.</text>
</comment>
<dbReference type="EMBL" id="JADGMS010000006">
    <property type="protein sequence ID" value="KAF9679483.1"/>
    <property type="molecule type" value="Genomic_DNA"/>
</dbReference>
<evidence type="ECO:0000256" key="2">
    <source>
        <dbReference type="SAM" id="SignalP"/>
    </source>
</evidence>
<proteinExistence type="predicted"/>
<dbReference type="CDD" id="cd23444">
    <property type="entry name" value="beta-trefoil_Ricin_RIPs_II_rpt2"/>
    <property type="match status" value="1"/>
</dbReference>
<dbReference type="Gene3D" id="2.80.10.50">
    <property type="match status" value="2"/>
</dbReference>
<name>A0A835K1Z0_9ROSI</name>
<dbReference type="CDD" id="cd23443">
    <property type="entry name" value="beta-trefoil_Ricin_RIPs_II_rpt1"/>
    <property type="match status" value="1"/>
</dbReference>
<feature type="domain" description="Ricin B lectin" evidence="3">
    <location>
        <begin position="121"/>
        <end position="247"/>
    </location>
</feature>
<keyword evidence="1" id="KW-0472">Membrane</keyword>
<keyword evidence="5" id="KW-1185">Reference proteome</keyword>
<organism evidence="4 5">
    <name type="scientific">Salix dunnii</name>
    <dbReference type="NCBI Taxonomy" id="1413687"/>
    <lineage>
        <taxon>Eukaryota</taxon>
        <taxon>Viridiplantae</taxon>
        <taxon>Streptophyta</taxon>
        <taxon>Embryophyta</taxon>
        <taxon>Tracheophyta</taxon>
        <taxon>Spermatophyta</taxon>
        <taxon>Magnoliopsida</taxon>
        <taxon>eudicotyledons</taxon>
        <taxon>Gunneridae</taxon>
        <taxon>Pentapetalae</taxon>
        <taxon>rosids</taxon>
        <taxon>fabids</taxon>
        <taxon>Malpighiales</taxon>
        <taxon>Salicaceae</taxon>
        <taxon>Saliceae</taxon>
        <taxon>Salix</taxon>
    </lineage>
</organism>
<dbReference type="Pfam" id="PF00652">
    <property type="entry name" value="Ricin_B_lectin"/>
    <property type="match status" value="2"/>
</dbReference>
<dbReference type="AlphaFoldDB" id="A0A835K1Z0"/>
<evidence type="ECO:0000259" key="3">
    <source>
        <dbReference type="SMART" id="SM00458"/>
    </source>
</evidence>
<evidence type="ECO:0000256" key="1">
    <source>
        <dbReference type="SAM" id="Phobius"/>
    </source>
</evidence>
<dbReference type="InterPro" id="IPR035992">
    <property type="entry name" value="Ricin_B-like_lectins"/>
</dbReference>
<reference evidence="4 5" key="1">
    <citation type="submission" date="2020-10" db="EMBL/GenBank/DDBJ databases">
        <title>Plant Genome Project.</title>
        <authorList>
            <person name="Zhang R.-G."/>
        </authorList>
    </citation>
    <scope>NUCLEOTIDE SEQUENCE [LARGE SCALE GENOMIC DNA]</scope>
    <source>
        <strain evidence="4">FAFU-HL-1</strain>
        <tissue evidence="4">Leaf</tissue>
    </source>
</reference>
<evidence type="ECO:0000313" key="4">
    <source>
        <dbReference type="EMBL" id="KAF9679483.1"/>
    </source>
</evidence>
<keyword evidence="1" id="KW-1133">Transmembrane helix</keyword>
<keyword evidence="1" id="KW-0812">Transmembrane</keyword>
<dbReference type="OrthoDB" id="851521at2759"/>
<sequence length="380" mass="41661">MASEAMVNCYLLLTLFVAADNEEEYEKFHEPLIKADDLQGSKSSIASLEFPFPHRPSMSMKQVKGNMKLCILVATCLWATVLMVSTEGRNMDSSLSTDQTEGDMIIRSVVPKNDGVVSGARFTQHIVGVNNLCVDVYLGFYFDGNVVQLYPCKSSRDVNQQWSLEKNGTIQSNGRCLATNGTSPGSSVIISDCNKVKASATVWKVQKDGSILNPSSSLVLTSKSGKSGNVLTLATNVYALGQGWRFTDVSKPSPKSIVGLWSYCLEFGKYVPKLARCEKNKTEQKWKFYADGSIRPDANIDLCLTSKGDSKGSLVVVASCSPVSSNQRWMFGDSHGTAYFTILKVNNALVLDVSYSILNLFEIIIWNFNGGANQIWHLSS</sequence>
<feature type="chain" id="PRO_5032996113" description="Ricin B lectin domain-containing protein" evidence="2">
    <location>
        <begin position="20"/>
        <end position="380"/>
    </location>
</feature>
<evidence type="ECO:0000313" key="5">
    <source>
        <dbReference type="Proteomes" id="UP000657918"/>
    </source>
</evidence>
<dbReference type="SMART" id="SM00458">
    <property type="entry name" value="RICIN"/>
    <property type="match status" value="2"/>
</dbReference>
<feature type="transmembrane region" description="Helical" evidence="1">
    <location>
        <begin position="65"/>
        <end position="84"/>
    </location>
</feature>
<feature type="domain" description="Ricin B lectin" evidence="3">
    <location>
        <begin position="252"/>
        <end position="379"/>
    </location>
</feature>
<accession>A0A835K1Z0</accession>
<keyword evidence="2" id="KW-0732">Signal</keyword>
<gene>
    <name evidence="4" type="ORF">SADUNF_Sadunf06G0019600</name>
</gene>
<protein>
    <recommendedName>
        <fullName evidence="3">Ricin B lectin domain-containing protein</fullName>
    </recommendedName>
</protein>
<dbReference type="SUPFAM" id="SSF50370">
    <property type="entry name" value="Ricin B-like lectins"/>
    <property type="match status" value="2"/>
</dbReference>
<dbReference type="PROSITE" id="PS50231">
    <property type="entry name" value="RICIN_B_LECTIN"/>
    <property type="match status" value="2"/>
</dbReference>
<feature type="signal peptide" evidence="2">
    <location>
        <begin position="1"/>
        <end position="19"/>
    </location>
</feature>